<name>A0A1M7Q5K7_9BACT</name>
<sequence>MIWKLTWISLESDSLSGYRVLVDSSVWIDYFKSGNIPILDGMITEDLVCTNELILTELSPFLEHKGRYDILENLLELEMIPLSIDWQLIQKYQLLNLQKGVNKVGIPDLIILQQVIHQRLSLFSFDKHFKLMQSYLNFELIK</sequence>
<dbReference type="SUPFAM" id="SSF88723">
    <property type="entry name" value="PIN domain-like"/>
    <property type="match status" value="1"/>
</dbReference>
<protein>
    <recommendedName>
        <fullName evidence="1">PIN domain-containing protein</fullName>
    </recommendedName>
</protein>
<accession>A0A1M7Q5K7</accession>
<dbReference type="STRING" id="388280.SAMN04488057_11451"/>
<proteinExistence type="predicted"/>
<feature type="domain" description="PIN" evidence="1">
    <location>
        <begin position="20"/>
        <end position="130"/>
    </location>
</feature>
<dbReference type="AlphaFoldDB" id="A0A1M7Q5K7"/>
<gene>
    <name evidence="2" type="ORF">SAMN04488057_11451</name>
</gene>
<organism evidence="2 3">
    <name type="scientific">Cyclobacterium lianum</name>
    <dbReference type="NCBI Taxonomy" id="388280"/>
    <lineage>
        <taxon>Bacteria</taxon>
        <taxon>Pseudomonadati</taxon>
        <taxon>Bacteroidota</taxon>
        <taxon>Cytophagia</taxon>
        <taxon>Cytophagales</taxon>
        <taxon>Cyclobacteriaceae</taxon>
        <taxon>Cyclobacterium</taxon>
    </lineage>
</organism>
<dbReference type="Pfam" id="PF01850">
    <property type="entry name" value="PIN"/>
    <property type="match status" value="1"/>
</dbReference>
<dbReference type="Gene3D" id="3.40.50.1010">
    <property type="entry name" value="5'-nuclease"/>
    <property type="match status" value="1"/>
</dbReference>
<dbReference type="EMBL" id="FRCY01000014">
    <property type="protein sequence ID" value="SHN25693.1"/>
    <property type="molecule type" value="Genomic_DNA"/>
</dbReference>
<reference evidence="2 3" key="1">
    <citation type="submission" date="2016-11" db="EMBL/GenBank/DDBJ databases">
        <authorList>
            <person name="Jaros S."/>
            <person name="Januszkiewicz K."/>
            <person name="Wedrychowicz H."/>
        </authorList>
    </citation>
    <scope>NUCLEOTIDE SEQUENCE [LARGE SCALE GENOMIC DNA]</scope>
    <source>
        <strain evidence="2 3">CGMCC 1.6102</strain>
    </source>
</reference>
<dbReference type="InterPro" id="IPR029060">
    <property type="entry name" value="PIN-like_dom_sf"/>
</dbReference>
<keyword evidence="3" id="KW-1185">Reference proteome</keyword>
<dbReference type="InterPro" id="IPR002716">
    <property type="entry name" value="PIN_dom"/>
</dbReference>
<evidence type="ECO:0000313" key="2">
    <source>
        <dbReference type="EMBL" id="SHN25693.1"/>
    </source>
</evidence>
<evidence type="ECO:0000313" key="3">
    <source>
        <dbReference type="Proteomes" id="UP000184513"/>
    </source>
</evidence>
<evidence type="ECO:0000259" key="1">
    <source>
        <dbReference type="Pfam" id="PF01850"/>
    </source>
</evidence>
<dbReference type="Proteomes" id="UP000184513">
    <property type="component" value="Unassembled WGS sequence"/>
</dbReference>